<sequence>MVAKSSPDWLPAGWAVQFRVQKTGRKMSAFMQVLYSSCMLDSLALDDAGDMCKMTVLREMLESEPKWKSYHYFYTNLETGKNFFSKDDVMRHIKMASTNGGNPQPTTLHNQHHSEKIPSQLVVNTTEYPEWLPKGWKVEVRTRKTGVHVGKEYKCYIDPSTESSFYSKPEVFRYLKTVKRKSCKSRNLKTVNHKRCMIKKKTVAPLQSANKVDVEKHDVEDLPSGWTKEIKVKRVANRLRRDPYYTDPVSGYVFRSKNAVMHYLETGEISRHAFKPKNKCTNELTLINDESHKITPSSATKRQKFKHPVTRQQHFEDKGSSEMSGLELPETESFNLQDKRVPTESGVVVALTADVVQEKHLPEDIVEECPKTMEDCPPIRSSLPKPEVADIHEGKRSLLKVERSATDPGKIILAGNEPVLTPAADTLNENNSCKIVMEKGNVRITQTGSRKSKSKEKLNLPRRSSKRLAGLEPEQVANSVSSEQALQVVRKCSKSDGSQDAVLASDAHQQVGAASEVVVAHHTLTDIKSTSHEEALNKGRMPLDDQMVPKEQQQKLESERMDSEKPEPEFSLLFGSDPCLEFAFKTLTGELPIADTVDNEPIPKPAADVRRKRTHLKVRWKGAATEIQGLTNPRKIKNSSCLIDLQNGLLGLNLSCCPIICPVNELFEMQLEDTSIPEQSSNKSENFLEDQAIPQEKPQKFETEKAAIENPEAQFSFPFMDSWSDPCLDFAFKTLTGAIPIEDDLFQGYFQEKIETSHNHRDSLALPDFGSPSFFQSDILPQFDAPRTIYFRPTVPMNYSFLPSGNVGMSNCNGVASSQQLPMNPSFLPSGNVSMSNCNGVASSQQLSMNPSFLPSGNVSMSNSKGVASSNQLSMNPSFLPAGNVSLSNCGGAGSGQQLSMNSPSYLQET</sequence>
<feature type="region of interest" description="Disordered" evidence="6">
    <location>
        <begin position="295"/>
        <end position="327"/>
    </location>
</feature>
<dbReference type="OrthoDB" id="10072024at2759"/>
<keyword evidence="5" id="KW-0539">Nucleus</keyword>
<dbReference type="AlphaFoldDB" id="A0A6J5XGT2"/>
<name>A0A6J5XGT2_PRUAR</name>
<evidence type="ECO:0000313" key="9">
    <source>
        <dbReference type="Proteomes" id="UP000507245"/>
    </source>
</evidence>
<keyword evidence="3" id="KW-0238">DNA-binding</keyword>
<dbReference type="InterPro" id="IPR016177">
    <property type="entry name" value="DNA-bd_dom_sf"/>
</dbReference>
<feature type="domain" description="MBD" evidence="7">
    <location>
        <begin position="122"/>
        <end position="195"/>
    </location>
</feature>
<comment type="subcellular location">
    <subcellularLocation>
        <location evidence="1">Nucleus</location>
    </subcellularLocation>
</comment>
<dbReference type="SUPFAM" id="SSF54171">
    <property type="entry name" value="DNA-binding domain"/>
    <property type="match status" value="2"/>
</dbReference>
<keyword evidence="9" id="KW-1185">Reference proteome</keyword>
<dbReference type="GO" id="GO:0003677">
    <property type="term" value="F:DNA binding"/>
    <property type="evidence" value="ECO:0007669"/>
    <property type="project" value="UniProtKB-KW"/>
</dbReference>
<evidence type="ECO:0000313" key="8">
    <source>
        <dbReference type="EMBL" id="CAB4310284.1"/>
    </source>
</evidence>
<gene>
    <name evidence="8" type="ORF">ORAREDHAP_LOCUS32103</name>
</gene>
<dbReference type="Gene3D" id="3.30.890.10">
    <property type="entry name" value="Methyl-cpg-binding Protein 2, Chain A"/>
    <property type="match status" value="3"/>
</dbReference>
<proteinExistence type="predicted"/>
<evidence type="ECO:0000256" key="2">
    <source>
        <dbReference type="ARBA" id="ARBA00023015"/>
    </source>
</evidence>
<dbReference type="InterPro" id="IPR001739">
    <property type="entry name" value="Methyl_CpG_DNA-bd"/>
</dbReference>
<dbReference type="Pfam" id="PF01429">
    <property type="entry name" value="MBD"/>
    <property type="match status" value="2"/>
</dbReference>
<evidence type="ECO:0000256" key="1">
    <source>
        <dbReference type="ARBA" id="ARBA00004123"/>
    </source>
</evidence>
<evidence type="ECO:0000256" key="3">
    <source>
        <dbReference type="ARBA" id="ARBA00023125"/>
    </source>
</evidence>
<organism evidence="8 9">
    <name type="scientific">Prunus armeniaca</name>
    <name type="common">Apricot</name>
    <name type="synonym">Armeniaca vulgaris</name>
    <dbReference type="NCBI Taxonomy" id="36596"/>
    <lineage>
        <taxon>Eukaryota</taxon>
        <taxon>Viridiplantae</taxon>
        <taxon>Streptophyta</taxon>
        <taxon>Embryophyta</taxon>
        <taxon>Tracheophyta</taxon>
        <taxon>Spermatophyta</taxon>
        <taxon>Magnoliopsida</taxon>
        <taxon>eudicotyledons</taxon>
        <taxon>Gunneridae</taxon>
        <taxon>Pentapetalae</taxon>
        <taxon>rosids</taxon>
        <taxon>fabids</taxon>
        <taxon>Rosales</taxon>
        <taxon>Rosaceae</taxon>
        <taxon>Amygdaloideae</taxon>
        <taxon>Amygdaleae</taxon>
        <taxon>Prunus</taxon>
    </lineage>
</organism>
<feature type="region of interest" description="Disordered" evidence="6">
    <location>
        <begin position="446"/>
        <end position="472"/>
    </location>
</feature>
<dbReference type="Proteomes" id="UP000507245">
    <property type="component" value="Unassembled WGS sequence"/>
</dbReference>
<dbReference type="InterPro" id="IPR038945">
    <property type="entry name" value="MBD13-like"/>
</dbReference>
<keyword evidence="4" id="KW-0804">Transcription</keyword>
<dbReference type="PANTHER" id="PTHR34067:SF20">
    <property type="entry name" value="OS08G0206700 PROTEIN"/>
    <property type="match status" value="1"/>
</dbReference>
<dbReference type="PROSITE" id="PS50982">
    <property type="entry name" value="MBD"/>
    <property type="match status" value="2"/>
</dbReference>
<dbReference type="PANTHER" id="PTHR34067">
    <property type="entry name" value="OS04G0193200 PROTEIN"/>
    <property type="match status" value="1"/>
</dbReference>
<dbReference type="GO" id="GO:0005634">
    <property type="term" value="C:nucleus"/>
    <property type="evidence" value="ECO:0007669"/>
    <property type="project" value="UniProtKB-SubCell"/>
</dbReference>
<evidence type="ECO:0000256" key="5">
    <source>
        <dbReference type="ARBA" id="ARBA00023242"/>
    </source>
</evidence>
<dbReference type="EMBL" id="CAEKKB010000005">
    <property type="protein sequence ID" value="CAB4310284.1"/>
    <property type="molecule type" value="Genomic_DNA"/>
</dbReference>
<evidence type="ECO:0000256" key="6">
    <source>
        <dbReference type="SAM" id="MobiDB-lite"/>
    </source>
</evidence>
<evidence type="ECO:0000259" key="7">
    <source>
        <dbReference type="PROSITE" id="PS50982"/>
    </source>
</evidence>
<reference evidence="9" key="1">
    <citation type="journal article" date="2020" name="Genome Biol.">
        <title>Gamete binning: chromosome-level and haplotype-resolved genome assembly enabled by high-throughput single-cell sequencing of gamete genomes.</title>
        <authorList>
            <person name="Campoy J.A."/>
            <person name="Sun H."/>
            <person name="Goel M."/>
            <person name="Jiao W.-B."/>
            <person name="Folz-Donahue K."/>
            <person name="Wang N."/>
            <person name="Rubio M."/>
            <person name="Liu C."/>
            <person name="Kukat C."/>
            <person name="Ruiz D."/>
            <person name="Huettel B."/>
            <person name="Schneeberger K."/>
        </authorList>
    </citation>
    <scope>NUCLEOTIDE SEQUENCE [LARGE SCALE GENOMIC DNA]</scope>
    <source>
        <strain evidence="9">cv. Rojo Pasion</strain>
    </source>
</reference>
<accession>A0A6J5XGT2</accession>
<evidence type="ECO:0000256" key="4">
    <source>
        <dbReference type="ARBA" id="ARBA00023163"/>
    </source>
</evidence>
<feature type="domain" description="MBD" evidence="7">
    <location>
        <begin position="212"/>
        <end position="279"/>
    </location>
</feature>
<protein>
    <recommendedName>
        <fullName evidence="7">MBD domain-containing protein</fullName>
    </recommendedName>
</protein>
<keyword evidence="2" id="KW-0805">Transcription regulation</keyword>